<organism evidence="2 3">
    <name type="scientific">Gordonia rubripertincta</name>
    <name type="common">Rhodococcus corallinus</name>
    <dbReference type="NCBI Taxonomy" id="36822"/>
    <lineage>
        <taxon>Bacteria</taxon>
        <taxon>Bacillati</taxon>
        <taxon>Actinomycetota</taxon>
        <taxon>Actinomycetes</taxon>
        <taxon>Mycobacteriales</taxon>
        <taxon>Gordoniaceae</taxon>
        <taxon>Gordonia</taxon>
    </lineage>
</organism>
<reference evidence="2" key="1">
    <citation type="submission" date="2021-02" db="EMBL/GenBank/DDBJ databases">
        <title>Taxonomy, biology and ecology of Rhodococcus bacteria occurring in California pistachio and other woody hosts as revealed by genome sequence analyses.</title>
        <authorList>
            <person name="Riely B."/>
            <person name="Gai Y."/>
        </authorList>
    </citation>
    <scope>NUCLEOTIDE SEQUENCE</scope>
    <source>
        <strain evidence="2">BP-295</strain>
    </source>
</reference>
<evidence type="ECO:0000256" key="1">
    <source>
        <dbReference type="SAM" id="SignalP"/>
    </source>
</evidence>
<evidence type="ECO:0000313" key="2">
    <source>
        <dbReference type="EMBL" id="MBM7277865.1"/>
    </source>
</evidence>
<feature type="signal peptide" evidence="1">
    <location>
        <begin position="1"/>
        <end position="37"/>
    </location>
</feature>
<feature type="chain" id="PRO_5043969104" evidence="1">
    <location>
        <begin position="38"/>
        <end position="345"/>
    </location>
</feature>
<accession>A0AAW4G3S3</accession>
<evidence type="ECO:0000313" key="3">
    <source>
        <dbReference type="Proteomes" id="UP001195196"/>
    </source>
</evidence>
<sequence>MTGAACQPTYRRVKMRATGVLATTVAAAIVFSGLATAVSAGPASAAPGVSAIERVVAEGPHLHAVYVHSASMDKTIKVQVLTPRADTGPRPSLYLLGGLNEQDPNNSVWTLKTDLAGFYADKNVNVVMPIAGDGSFYTDWQRDDPTLGRYKWETFLTRELPPLIDTQFSGNGVRGVAGLSMGAGAALVLAARNPGFYDAVAAYSGCFTTTGPAGQAYPRGIVAAFGGDANNMWGGPNDPDWAAHDVLAQAGNLRGSAVYVSTGTGRSGKYDAPGYPGNDNPTDRQVVGGVIEVGSMWCTQQLQSRLAAAGVPVTIRYVDPGTHSWPYWVDQQRESWPTLRRGLGL</sequence>
<dbReference type="EMBL" id="JAFFGU010000003">
    <property type="protein sequence ID" value="MBM7277865.1"/>
    <property type="molecule type" value="Genomic_DNA"/>
</dbReference>
<gene>
    <name evidence="2" type="ORF">JTZ10_08860</name>
</gene>
<dbReference type="InterPro" id="IPR029058">
    <property type="entry name" value="AB_hydrolase_fold"/>
</dbReference>
<name>A0AAW4G3S3_GORRU</name>
<dbReference type="Gene3D" id="3.40.50.1820">
    <property type="entry name" value="alpha/beta hydrolase"/>
    <property type="match status" value="1"/>
</dbReference>
<dbReference type="PANTHER" id="PTHR48098">
    <property type="entry name" value="ENTEROCHELIN ESTERASE-RELATED"/>
    <property type="match status" value="1"/>
</dbReference>
<proteinExistence type="predicted"/>
<protein>
    <submittedName>
        <fullName evidence="2">Esterase family protein</fullName>
    </submittedName>
</protein>
<dbReference type="AlphaFoldDB" id="A0AAW4G3S3"/>
<comment type="caution">
    <text evidence="2">The sequence shown here is derived from an EMBL/GenBank/DDBJ whole genome shotgun (WGS) entry which is preliminary data.</text>
</comment>
<dbReference type="Pfam" id="PF00756">
    <property type="entry name" value="Esterase"/>
    <property type="match status" value="1"/>
</dbReference>
<dbReference type="PANTHER" id="PTHR48098:SF1">
    <property type="entry name" value="DIACYLGLYCEROL ACYLTRANSFERASE_MYCOLYLTRANSFERASE AG85A"/>
    <property type="match status" value="1"/>
</dbReference>
<dbReference type="InterPro" id="IPR000801">
    <property type="entry name" value="Esterase-like"/>
</dbReference>
<dbReference type="Proteomes" id="UP001195196">
    <property type="component" value="Unassembled WGS sequence"/>
</dbReference>
<dbReference type="SUPFAM" id="SSF53474">
    <property type="entry name" value="alpha/beta-Hydrolases"/>
    <property type="match status" value="1"/>
</dbReference>
<dbReference type="GO" id="GO:0016747">
    <property type="term" value="F:acyltransferase activity, transferring groups other than amino-acyl groups"/>
    <property type="evidence" value="ECO:0007669"/>
    <property type="project" value="TreeGrafter"/>
</dbReference>
<keyword evidence="1" id="KW-0732">Signal</keyword>
<dbReference type="InterPro" id="IPR050583">
    <property type="entry name" value="Mycobacterial_A85_antigen"/>
</dbReference>